<evidence type="ECO:0000256" key="1">
    <source>
        <dbReference type="ARBA" id="ARBA00023125"/>
    </source>
</evidence>
<gene>
    <name evidence="4" type="ORF">CSCA_3285</name>
</gene>
<organism evidence="4 5">
    <name type="scientific">Clostridium scatologenes</name>
    <dbReference type="NCBI Taxonomy" id="1548"/>
    <lineage>
        <taxon>Bacteria</taxon>
        <taxon>Bacillati</taxon>
        <taxon>Bacillota</taxon>
        <taxon>Clostridia</taxon>
        <taxon>Eubacteriales</taxon>
        <taxon>Clostridiaceae</taxon>
        <taxon>Clostridium</taxon>
    </lineage>
</organism>
<dbReference type="InterPro" id="IPR050624">
    <property type="entry name" value="HTH-type_Tx_Regulator"/>
</dbReference>
<dbReference type="Gene3D" id="1.10.357.10">
    <property type="entry name" value="Tetracycline Repressor, domain 2"/>
    <property type="match status" value="1"/>
</dbReference>
<dbReference type="PRINTS" id="PR00455">
    <property type="entry name" value="HTHTETR"/>
</dbReference>
<dbReference type="GO" id="GO:0003677">
    <property type="term" value="F:DNA binding"/>
    <property type="evidence" value="ECO:0007669"/>
    <property type="project" value="UniProtKB-UniRule"/>
</dbReference>
<evidence type="ECO:0000313" key="4">
    <source>
        <dbReference type="EMBL" id="AKA70410.1"/>
    </source>
</evidence>
<evidence type="ECO:0000313" key="5">
    <source>
        <dbReference type="Proteomes" id="UP000033115"/>
    </source>
</evidence>
<dbReference type="PROSITE" id="PS50977">
    <property type="entry name" value="HTH_TETR_2"/>
    <property type="match status" value="1"/>
</dbReference>
<accession>A0A0E3JPN7</accession>
<name>A0A0E3JPN7_CLOSL</name>
<keyword evidence="1 2" id="KW-0238">DNA-binding</keyword>
<dbReference type="KEGG" id="csq:CSCA_3285"/>
<dbReference type="HOGENOM" id="CLU_2300952_0_0_9"/>
<reference evidence="4 5" key="1">
    <citation type="journal article" date="2015" name="J. Biotechnol.">
        <title>Complete genome sequence of a malodorant-producing acetogen, Clostridium scatologenes ATCC 25775(T).</title>
        <authorList>
            <person name="Zhu Z."/>
            <person name="Guo T."/>
            <person name="Zheng H."/>
            <person name="Song T."/>
            <person name="Ouyang P."/>
            <person name="Xie J."/>
        </authorList>
    </citation>
    <scope>NUCLEOTIDE SEQUENCE [LARGE SCALE GENOMIC DNA]</scope>
    <source>
        <strain evidence="4 5">ATCC 25775</strain>
    </source>
</reference>
<dbReference type="Pfam" id="PF00440">
    <property type="entry name" value="TetR_N"/>
    <property type="match status" value="1"/>
</dbReference>
<proteinExistence type="predicted"/>
<evidence type="ECO:0000259" key="3">
    <source>
        <dbReference type="PROSITE" id="PS50977"/>
    </source>
</evidence>
<dbReference type="PANTHER" id="PTHR43479">
    <property type="entry name" value="ACREF/ENVCD OPERON REPRESSOR-RELATED"/>
    <property type="match status" value="1"/>
</dbReference>
<dbReference type="PANTHER" id="PTHR43479:SF8">
    <property type="entry name" value="TRANSCRIPTIONAL REGULATOR, TETR FAMILY"/>
    <property type="match status" value="1"/>
</dbReference>
<dbReference type="Proteomes" id="UP000033115">
    <property type="component" value="Chromosome"/>
</dbReference>
<evidence type="ECO:0000256" key="2">
    <source>
        <dbReference type="PROSITE-ProRule" id="PRU00335"/>
    </source>
</evidence>
<dbReference type="InterPro" id="IPR009057">
    <property type="entry name" value="Homeodomain-like_sf"/>
</dbReference>
<feature type="domain" description="HTH tetR-type" evidence="3">
    <location>
        <begin position="8"/>
        <end position="68"/>
    </location>
</feature>
<dbReference type="AlphaFoldDB" id="A0A0E3JPN7"/>
<protein>
    <recommendedName>
        <fullName evidence="3">HTH tetR-type domain-containing protein</fullName>
    </recommendedName>
</protein>
<dbReference type="SUPFAM" id="SSF46689">
    <property type="entry name" value="Homeodomain-like"/>
    <property type="match status" value="1"/>
</dbReference>
<dbReference type="RefSeq" id="WP_029162613.1">
    <property type="nucleotide sequence ID" value="NZ_CP009933.1"/>
</dbReference>
<keyword evidence="5" id="KW-1185">Reference proteome</keyword>
<dbReference type="InterPro" id="IPR001647">
    <property type="entry name" value="HTH_TetR"/>
</dbReference>
<dbReference type="EMBL" id="CP009933">
    <property type="protein sequence ID" value="AKA70410.1"/>
    <property type="molecule type" value="Genomic_DNA"/>
</dbReference>
<sequence>MKKGIKGTETKNKLLHIAIHEFASMGFENTKVDTIVREANLTKPSFYLYFMSKQGIFDEIVNICTIKLETEVKKIGLTKLNNTLNKERIKNVLEDFFNLF</sequence>
<feature type="DNA-binding region" description="H-T-H motif" evidence="2">
    <location>
        <begin position="31"/>
        <end position="50"/>
    </location>
</feature>